<protein>
    <submittedName>
        <fullName evidence="1">Uncharacterized protein</fullName>
    </submittedName>
</protein>
<sequence length="60" mass="7128">MHAKTVNFNFKTIIIRASIFLMHPKFLLNILTLFMEKNFHFCFISLSINYDMGKLDPTFI</sequence>
<reference evidence="1" key="1">
    <citation type="submission" date="2015-07" db="EMBL/GenBank/DDBJ databases">
        <title>MeaNS - Measles Nucleotide Surveillance Program.</title>
        <authorList>
            <person name="Tran T."/>
            <person name="Druce J."/>
        </authorList>
    </citation>
    <scope>NUCLEOTIDE SEQUENCE</scope>
    <source>
        <strain evidence="1">UCB-OBI-ISO-001</strain>
        <tissue evidence="1">Gonad</tissue>
    </source>
</reference>
<proteinExistence type="predicted"/>
<dbReference type="AlphaFoldDB" id="A0A0L8IDD8"/>
<dbReference type="EMBL" id="KQ415949">
    <property type="protein sequence ID" value="KOF99482.1"/>
    <property type="molecule type" value="Genomic_DNA"/>
</dbReference>
<evidence type="ECO:0000313" key="1">
    <source>
        <dbReference type="EMBL" id="KOF99482.1"/>
    </source>
</evidence>
<accession>A0A0L8IDD8</accession>
<gene>
    <name evidence="1" type="ORF">OCBIM_22015980mg</name>
</gene>
<name>A0A0L8IDD8_OCTBM</name>
<organism evidence="1">
    <name type="scientific">Octopus bimaculoides</name>
    <name type="common">California two-spotted octopus</name>
    <dbReference type="NCBI Taxonomy" id="37653"/>
    <lineage>
        <taxon>Eukaryota</taxon>
        <taxon>Metazoa</taxon>
        <taxon>Spiralia</taxon>
        <taxon>Lophotrochozoa</taxon>
        <taxon>Mollusca</taxon>
        <taxon>Cephalopoda</taxon>
        <taxon>Coleoidea</taxon>
        <taxon>Octopodiformes</taxon>
        <taxon>Octopoda</taxon>
        <taxon>Incirrata</taxon>
        <taxon>Octopodidae</taxon>
        <taxon>Octopus</taxon>
    </lineage>
</organism>